<dbReference type="GO" id="GO:0016757">
    <property type="term" value="F:glycosyltransferase activity"/>
    <property type="evidence" value="ECO:0007669"/>
    <property type="project" value="InterPro"/>
</dbReference>
<dbReference type="PANTHER" id="PTHR12526">
    <property type="entry name" value="GLYCOSYLTRANSFERASE"/>
    <property type="match status" value="1"/>
</dbReference>
<dbReference type="KEGG" id="mfk:E2N92_10725"/>
<protein>
    <submittedName>
        <fullName evidence="2">Glycosyltransferase family 1 protein</fullName>
    </submittedName>
</protein>
<evidence type="ECO:0000259" key="1">
    <source>
        <dbReference type="Pfam" id="PF00534"/>
    </source>
</evidence>
<dbReference type="RefSeq" id="WP_220681169.1">
    <property type="nucleotide sequence ID" value="NZ_CP037968.1"/>
</dbReference>
<reference evidence="2" key="2">
    <citation type="submission" date="2019-03" db="EMBL/GenBank/DDBJ databases">
        <authorList>
            <person name="Chen S.-C."/>
            <person name="Wu S.-Y."/>
            <person name="Lai M.-C."/>
        </authorList>
    </citation>
    <scope>NUCLEOTIDE SEQUENCE</scope>
    <source>
        <strain evidence="2">ML15</strain>
    </source>
</reference>
<dbReference type="EMBL" id="CP037968">
    <property type="protein sequence ID" value="QYZ79862.1"/>
    <property type="molecule type" value="Genomic_DNA"/>
</dbReference>
<dbReference type="Proteomes" id="UP000826709">
    <property type="component" value="Chromosome"/>
</dbReference>
<keyword evidence="3" id="KW-1185">Reference proteome</keyword>
<reference evidence="2" key="1">
    <citation type="journal article" date="2005" name="Int. J. Syst. Evol. Microbiol.">
        <title>Methanofollis formosanus sp. nov., isolated from a fish pond.</title>
        <authorList>
            <person name="Wu S.Y."/>
            <person name="Chen S.C."/>
            <person name="Lai M.C."/>
        </authorList>
    </citation>
    <scope>NUCLEOTIDE SEQUENCE</scope>
    <source>
        <strain evidence="2">ML15</strain>
    </source>
</reference>
<dbReference type="SUPFAM" id="SSF53756">
    <property type="entry name" value="UDP-Glycosyltransferase/glycogen phosphorylase"/>
    <property type="match status" value="1"/>
</dbReference>
<organism evidence="2 3">
    <name type="scientific">Methanofollis formosanus</name>
    <dbReference type="NCBI Taxonomy" id="299308"/>
    <lineage>
        <taxon>Archaea</taxon>
        <taxon>Methanobacteriati</taxon>
        <taxon>Methanobacteriota</taxon>
        <taxon>Stenosarchaea group</taxon>
        <taxon>Methanomicrobia</taxon>
        <taxon>Methanomicrobiales</taxon>
        <taxon>Methanomicrobiaceae</taxon>
        <taxon>Methanofollis</taxon>
    </lineage>
</organism>
<dbReference type="OrthoDB" id="132546at2157"/>
<dbReference type="CDD" id="cd03801">
    <property type="entry name" value="GT4_PimA-like"/>
    <property type="match status" value="1"/>
</dbReference>
<sequence length="372" mass="41453">MNRLNIGIITFPQNKTHVTPLYNLARIISCLADQVYVITGNVGGEVAKKLEKPHVRLIRYNYNPNKIIRIYNHAMIQLKTTFLMTKLSKKVDIWILIGGELMILPIMLTKITRIPLIIFIDGNALNIARSNNDPLLKPMTMIFMLGYTIVDNIGLYSPALISACNLKNYSEKIHIVCHHSVNFEKFAAVTPLSDRPLLIGYIGRLSVEKGVQNFARALPAILSNRQNLSVLIGGEGKLKEAIESSLQENGLTNRVDLAGWISHEDLPEYLNQLRLLVLPSYSEGLPNIMLEAMACGIPVLATPVGAIPDVVVDGETGFIMEDNSPECIEENVLRALSSPALEQIAENGKRFVMENFTFEHVVARWKEVIEGV</sequence>
<dbReference type="AlphaFoldDB" id="A0A8G1EHC7"/>
<feature type="domain" description="Glycosyl transferase family 1" evidence="1">
    <location>
        <begin position="184"/>
        <end position="350"/>
    </location>
</feature>
<dbReference type="Gene3D" id="3.40.50.2000">
    <property type="entry name" value="Glycogen Phosphorylase B"/>
    <property type="match status" value="2"/>
</dbReference>
<evidence type="ECO:0000313" key="3">
    <source>
        <dbReference type="Proteomes" id="UP000826709"/>
    </source>
</evidence>
<accession>A0A8G1EHC7</accession>
<evidence type="ECO:0000313" key="2">
    <source>
        <dbReference type="EMBL" id="QYZ79862.1"/>
    </source>
</evidence>
<dbReference type="InterPro" id="IPR001296">
    <property type="entry name" value="Glyco_trans_1"/>
</dbReference>
<dbReference type="Pfam" id="PF00534">
    <property type="entry name" value="Glycos_transf_1"/>
    <property type="match status" value="1"/>
</dbReference>
<name>A0A8G1EHC7_9EURY</name>
<gene>
    <name evidence="2" type="ORF">E2N92_10725</name>
</gene>
<proteinExistence type="predicted"/>